<keyword evidence="9" id="KW-1185">Reference proteome</keyword>
<evidence type="ECO:0000313" key="8">
    <source>
        <dbReference type="EMBL" id="KYH28144.1"/>
    </source>
</evidence>
<dbReference type="PANTHER" id="PTHR35330:SF1">
    <property type="entry name" value="SIROHEME BIOSYNTHESIS PROTEIN MET8"/>
    <property type="match status" value="1"/>
</dbReference>
<protein>
    <recommendedName>
        <fullName evidence="2">precorrin-2 dehydrogenase</fullName>
        <ecNumber evidence="2">1.3.1.76</ecNumber>
    </recommendedName>
</protein>
<dbReference type="InterPro" id="IPR006367">
    <property type="entry name" value="Sirohaem_synthase_N"/>
</dbReference>
<keyword evidence="3 8" id="KW-0560">Oxidoreductase</keyword>
<dbReference type="GO" id="GO:0019354">
    <property type="term" value="P:siroheme biosynthetic process"/>
    <property type="evidence" value="ECO:0007669"/>
    <property type="project" value="UniProtKB-UniPathway"/>
</dbReference>
<dbReference type="Proteomes" id="UP000075374">
    <property type="component" value="Unassembled WGS sequence"/>
</dbReference>
<evidence type="ECO:0000256" key="1">
    <source>
        <dbReference type="ARBA" id="ARBA00005010"/>
    </source>
</evidence>
<keyword evidence="5" id="KW-0627">Porphyrin biosynthesis</keyword>
<dbReference type="SUPFAM" id="SSF75615">
    <property type="entry name" value="Siroheme synthase middle domains-like"/>
    <property type="match status" value="1"/>
</dbReference>
<dbReference type="InterPro" id="IPR028161">
    <property type="entry name" value="Met8-like"/>
</dbReference>
<evidence type="ECO:0000256" key="3">
    <source>
        <dbReference type="ARBA" id="ARBA00023002"/>
    </source>
</evidence>
<dbReference type="SUPFAM" id="SSF51735">
    <property type="entry name" value="NAD(P)-binding Rossmann-fold domains"/>
    <property type="match status" value="1"/>
</dbReference>
<proteinExistence type="predicted"/>
<accession>A0A151AKI6</accession>
<dbReference type="UniPathway" id="UPA00262">
    <property type="reaction ID" value="UER00222"/>
</dbReference>
<dbReference type="InterPro" id="IPR042518">
    <property type="entry name" value="SirC_C"/>
</dbReference>
<comment type="pathway">
    <text evidence="1">Porphyrin-containing compound metabolism; siroheme biosynthesis; sirohydrochlorin from precorrin-2: step 1/1.</text>
</comment>
<dbReference type="Gene3D" id="3.40.50.720">
    <property type="entry name" value="NAD(P)-binding Rossmann-like Domain"/>
    <property type="match status" value="1"/>
</dbReference>
<dbReference type="EMBL" id="LTBB01000013">
    <property type="protein sequence ID" value="KYH28144.1"/>
    <property type="molecule type" value="Genomic_DNA"/>
</dbReference>
<evidence type="ECO:0000313" key="9">
    <source>
        <dbReference type="Proteomes" id="UP000075374"/>
    </source>
</evidence>
<dbReference type="STRING" id="1121305.CLCOL_22780"/>
<dbReference type="InterPro" id="IPR028281">
    <property type="entry name" value="Sirohaem_synthase_central"/>
</dbReference>
<name>A0A151AKI6_9CLOT</name>
<sequence length="205" mass="23615">MYYPLMIDIGDKLIAVIGGGKVALRKVKKLLEFQGKVRVVSPQLLDEFKELKNRFCGKLEIIEDKFKEDYIKDAFLVIGATDRAEINKDISNYCRKNNILCNIVDDIEFSDFIVPSSIKRGSLVISISTMGKSPSLAAKIKKDLEKAYSEEYEEYVDLLGEARRLILKNYNDDVEKREMLKDIINMPIEELKRFIENESRKGHNV</sequence>
<comment type="caution">
    <text evidence="8">The sequence shown here is derived from an EMBL/GenBank/DDBJ whole genome shotgun (WGS) entry which is preliminary data.</text>
</comment>
<feature type="domain" description="Siroheme synthase central" evidence="7">
    <location>
        <begin position="120"/>
        <end position="146"/>
    </location>
</feature>
<dbReference type="RefSeq" id="WP_061859069.1">
    <property type="nucleotide sequence ID" value="NZ_LTBB01000013.1"/>
</dbReference>
<keyword evidence="4" id="KW-0520">NAD</keyword>
<dbReference type="Pfam" id="PF14824">
    <property type="entry name" value="Sirohm_synth_M"/>
    <property type="match status" value="1"/>
</dbReference>
<dbReference type="PATRIC" id="fig|1121305.3.peg.2282"/>
<reference evidence="8 9" key="1">
    <citation type="submission" date="2016-02" db="EMBL/GenBank/DDBJ databases">
        <title>Genome sequence of Clostridium colicanis DSM 13634.</title>
        <authorList>
            <person name="Poehlein A."/>
            <person name="Daniel R."/>
        </authorList>
    </citation>
    <scope>NUCLEOTIDE SEQUENCE [LARGE SCALE GENOMIC DNA]</scope>
    <source>
        <strain evidence="8 9">DSM 13634</strain>
    </source>
</reference>
<comment type="catalytic activity">
    <reaction evidence="6">
        <text>precorrin-2 + NAD(+) = sirohydrochlorin + NADH + 2 H(+)</text>
        <dbReference type="Rhea" id="RHEA:15613"/>
        <dbReference type="ChEBI" id="CHEBI:15378"/>
        <dbReference type="ChEBI" id="CHEBI:57540"/>
        <dbReference type="ChEBI" id="CHEBI:57945"/>
        <dbReference type="ChEBI" id="CHEBI:58351"/>
        <dbReference type="ChEBI" id="CHEBI:58827"/>
        <dbReference type="EC" id="1.3.1.76"/>
    </reaction>
</comment>
<organism evidence="8 9">
    <name type="scientific">Clostridium colicanis DSM 13634</name>
    <dbReference type="NCBI Taxonomy" id="1121305"/>
    <lineage>
        <taxon>Bacteria</taxon>
        <taxon>Bacillati</taxon>
        <taxon>Bacillota</taxon>
        <taxon>Clostridia</taxon>
        <taxon>Eubacteriales</taxon>
        <taxon>Clostridiaceae</taxon>
        <taxon>Clostridium</taxon>
    </lineage>
</organism>
<evidence type="ECO:0000256" key="5">
    <source>
        <dbReference type="ARBA" id="ARBA00023244"/>
    </source>
</evidence>
<dbReference type="AlphaFoldDB" id="A0A151AKI6"/>
<dbReference type="EC" id="1.3.1.76" evidence="2"/>
<dbReference type="Pfam" id="PF13241">
    <property type="entry name" value="NAD_binding_7"/>
    <property type="match status" value="1"/>
</dbReference>
<dbReference type="GO" id="GO:0004325">
    <property type="term" value="F:ferrochelatase activity"/>
    <property type="evidence" value="ECO:0007669"/>
    <property type="project" value="InterPro"/>
</dbReference>
<evidence type="ECO:0000256" key="2">
    <source>
        <dbReference type="ARBA" id="ARBA00012400"/>
    </source>
</evidence>
<evidence type="ECO:0000256" key="4">
    <source>
        <dbReference type="ARBA" id="ARBA00023027"/>
    </source>
</evidence>
<dbReference type="PANTHER" id="PTHR35330">
    <property type="entry name" value="SIROHEME BIOSYNTHESIS PROTEIN MET8"/>
    <property type="match status" value="1"/>
</dbReference>
<dbReference type="Gene3D" id="1.10.8.610">
    <property type="entry name" value="SirC, precorrin-2 dehydrogenase, C-terminal helical domain-like"/>
    <property type="match status" value="1"/>
</dbReference>
<evidence type="ECO:0000259" key="7">
    <source>
        <dbReference type="Pfam" id="PF14824"/>
    </source>
</evidence>
<dbReference type="NCBIfam" id="TIGR01470">
    <property type="entry name" value="cysG_Nterm"/>
    <property type="match status" value="1"/>
</dbReference>
<evidence type="ECO:0000256" key="6">
    <source>
        <dbReference type="ARBA" id="ARBA00047561"/>
    </source>
</evidence>
<dbReference type="InterPro" id="IPR036291">
    <property type="entry name" value="NAD(P)-bd_dom_sf"/>
</dbReference>
<dbReference type="GO" id="GO:0043115">
    <property type="term" value="F:precorrin-2 dehydrogenase activity"/>
    <property type="evidence" value="ECO:0007669"/>
    <property type="project" value="UniProtKB-EC"/>
</dbReference>
<gene>
    <name evidence="8" type="primary">sirC</name>
    <name evidence="8" type="ORF">CLCOL_22780</name>
</gene>